<dbReference type="InterPro" id="IPR036942">
    <property type="entry name" value="Beta-barrel_TonB_sf"/>
</dbReference>
<evidence type="ECO:0000256" key="9">
    <source>
        <dbReference type="ARBA" id="ARBA00023136"/>
    </source>
</evidence>
<dbReference type="InterPro" id="IPR010916">
    <property type="entry name" value="TonB_box_CS"/>
</dbReference>
<keyword evidence="7" id="KW-0406">Ion transport</keyword>
<keyword evidence="18" id="KW-1185">Reference proteome</keyword>
<evidence type="ECO:0000256" key="13">
    <source>
        <dbReference type="RuleBase" id="RU003357"/>
    </source>
</evidence>
<evidence type="ECO:0000256" key="7">
    <source>
        <dbReference type="ARBA" id="ARBA00023065"/>
    </source>
</evidence>
<dbReference type="Pfam" id="PF00593">
    <property type="entry name" value="TonB_dep_Rec_b-barrel"/>
    <property type="match status" value="1"/>
</dbReference>
<dbReference type="Gene3D" id="2.40.170.20">
    <property type="entry name" value="TonB-dependent receptor, beta-barrel domain"/>
    <property type="match status" value="1"/>
</dbReference>
<evidence type="ECO:0000256" key="12">
    <source>
        <dbReference type="PROSITE-ProRule" id="PRU10143"/>
    </source>
</evidence>
<dbReference type="OrthoDB" id="8538693at2"/>
<evidence type="ECO:0000256" key="3">
    <source>
        <dbReference type="ARBA" id="ARBA00022452"/>
    </source>
</evidence>
<accession>A0A4P6KX48</accession>
<dbReference type="PANTHER" id="PTHR32552:SF81">
    <property type="entry name" value="TONB-DEPENDENT OUTER MEMBRANE RECEPTOR"/>
    <property type="match status" value="1"/>
</dbReference>
<keyword evidence="3 11" id="KW-1134">Transmembrane beta strand</keyword>
<dbReference type="GO" id="GO:0009279">
    <property type="term" value="C:cell outer membrane"/>
    <property type="evidence" value="ECO:0007669"/>
    <property type="project" value="UniProtKB-SubCell"/>
</dbReference>
<evidence type="ECO:0000256" key="6">
    <source>
        <dbReference type="ARBA" id="ARBA00023004"/>
    </source>
</evidence>
<evidence type="ECO:0000256" key="11">
    <source>
        <dbReference type="PROSITE-ProRule" id="PRU01360"/>
    </source>
</evidence>
<dbReference type="PROSITE" id="PS52016">
    <property type="entry name" value="TONB_DEPENDENT_REC_3"/>
    <property type="match status" value="1"/>
</dbReference>
<sequence length="810" mass="87251">MRIPCNEQHAVSLRPAAMAVALAMTALATGNTWADQAPPATTAPDDGTRLETVIVTANKRAQNLQDVPAAVSVLNDASLQRNNVRDLSDLPSLSPALTINYGSQPANNSINMRGIGTYSLGIGVEADVSVIIDDIPVGMQANAFKDLADVHRIEVLKGPQSTLLGKSSIAGAINITTKPIESNWRTRTSTLATSDHEWRVSAATSGAISDTVRVRLAASRTGFPGVVKNLTDGKDLNGSYNTTVSAKLAWTPLDNLEIVLSPHANRSNANCCLSPYTSMTPGGLYQNIAQLPASQVLAGIPIGPGNVAVRTDYPAGGRGRDAGSGLKVAYTFADDSPLAGHMLSSITSYQSYRMDDFQDVDGLDADTLRYTLLNGRPSGFTGGQYQAGFFEVKSRTQELRLTSPDTGKLRYVAGLWYGDNRLERELKKSPVGPIASWYNAHARNTSYALFGQSSWEFASRTSLITGLRLNREDTGYDFTRFAPPPAGTRTPIDYLAKKDSNRDVTGKIGVEHHVDPDTMVYGLFSTGHKGVAYDLTSSLTAAIAAHQPVPAETAKNMELGAKLSLLDNRAMLNLAIFRTNFKGFQQSAGFIDPDGQYRTTLHSIGGLRTSGVEVDATWRASRELTVNGAFAFTRAIITAFENGPCYSVPSADGLSAVPGGNCAPNPRYNNTNVADLRGKTLPNAPKIKLNLGAQYDLPLPARRFDAFFTAAYRWQSATQFSLNQDPANIQGAYGIVNLGMGLKDRKDAYKLSFMVNNLLDKSYASGLANAVGSTWSVKAPNASPHLVNYTTWTPARDYQRYFTVRLDATF</sequence>
<evidence type="ECO:0000256" key="1">
    <source>
        <dbReference type="ARBA" id="ARBA00004571"/>
    </source>
</evidence>
<evidence type="ECO:0000259" key="15">
    <source>
        <dbReference type="Pfam" id="PF00593"/>
    </source>
</evidence>
<keyword evidence="2 11" id="KW-0813">Transport</keyword>
<dbReference type="InterPro" id="IPR000531">
    <property type="entry name" value="Beta-barrel_TonB"/>
</dbReference>
<dbReference type="InterPro" id="IPR012910">
    <property type="entry name" value="Plug_dom"/>
</dbReference>
<feature type="signal peptide" evidence="14">
    <location>
        <begin position="1"/>
        <end position="28"/>
    </location>
</feature>
<dbReference type="GO" id="GO:0006826">
    <property type="term" value="P:iron ion transport"/>
    <property type="evidence" value="ECO:0007669"/>
    <property type="project" value="UniProtKB-KW"/>
</dbReference>
<dbReference type="SUPFAM" id="SSF56935">
    <property type="entry name" value="Porins"/>
    <property type="match status" value="1"/>
</dbReference>
<proteinExistence type="inferred from homology"/>
<keyword evidence="6" id="KW-0408">Iron</keyword>
<evidence type="ECO:0000259" key="16">
    <source>
        <dbReference type="Pfam" id="PF07715"/>
    </source>
</evidence>
<protein>
    <submittedName>
        <fullName evidence="17">TonB-dependent receptor</fullName>
    </submittedName>
</protein>
<organism evidence="17 18">
    <name type="scientific">Pseudoduganella lutea</name>
    <dbReference type="NCBI Taxonomy" id="321985"/>
    <lineage>
        <taxon>Bacteria</taxon>
        <taxon>Pseudomonadati</taxon>
        <taxon>Pseudomonadota</taxon>
        <taxon>Betaproteobacteria</taxon>
        <taxon>Burkholderiales</taxon>
        <taxon>Oxalobacteraceae</taxon>
        <taxon>Telluria group</taxon>
        <taxon>Pseudoduganella</taxon>
    </lineage>
</organism>
<dbReference type="Proteomes" id="UP000290637">
    <property type="component" value="Chromosome"/>
</dbReference>
<dbReference type="KEGG" id="plue:EWM63_11655"/>
<evidence type="ECO:0000256" key="10">
    <source>
        <dbReference type="ARBA" id="ARBA00023237"/>
    </source>
</evidence>
<keyword evidence="5 11" id="KW-0812">Transmembrane</keyword>
<evidence type="ECO:0000256" key="2">
    <source>
        <dbReference type="ARBA" id="ARBA00022448"/>
    </source>
</evidence>
<dbReference type="InterPro" id="IPR039426">
    <property type="entry name" value="TonB-dep_rcpt-like"/>
</dbReference>
<evidence type="ECO:0000256" key="5">
    <source>
        <dbReference type="ARBA" id="ARBA00022692"/>
    </source>
</evidence>
<evidence type="ECO:0000256" key="8">
    <source>
        <dbReference type="ARBA" id="ARBA00023077"/>
    </source>
</evidence>
<dbReference type="RefSeq" id="WP_130186668.1">
    <property type="nucleotide sequence ID" value="NZ_CP035913.1"/>
</dbReference>
<comment type="similarity">
    <text evidence="11 13">Belongs to the TonB-dependent receptor family.</text>
</comment>
<dbReference type="PANTHER" id="PTHR32552">
    <property type="entry name" value="FERRICHROME IRON RECEPTOR-RELATED"/>
    <property type="match status" value="1"/>
</dbReference>
<evidence type="ECO:0000256" key="4">
    <source>
        <dbReference type="ARBA" id="ARBA00022496"/>
    </source>
</evidence>
<feature type="domain" description="TonB-dependent receptor-like beta-barrel" evidence="15">
    <location>
        <begin position="321"/>
        <end position="758"/>
    </location>
</feature>
<evidence type="ECO:0000313" key="18">
    <source>
        <dbReference type="Proteomes" id="UP000290637"/>
    </source>
</evidence>
<reference evidence="17 18" key="1">
    <citation type="submission" date="2019-02" db="EMBL/GenBank/DDBJ databases">
        <title>Draft Genome Sequences of Six Type Strains of the Genus Massilia.</title>
        <authorList>
            <person name="Miess H."/>
            <person name="Frediansyhah A."/>
            <person name="Gross H."/>
        </authorList>
    </citation>
    <scope>NUCLEOTIDE SEQUENCE [LARGE SCALE GENOMIC DNA]</scope>
    <source>
        <strain evidence="17 18">DSM 17473</strain>
    </source>
</reference>
<feature type="chain" id="PRO_5020240058" evidence="14">
    <location>
        <begin position="29"/>
        <end position="810"/>
    </location>
</feature>
<comment type="subcellular location">
    <subcellularLocation>
        <location evidence="1 11">Cell outer membrane</location>
        <topology evidence="1 11">Multi-pass membrane protein</topology>
    </subcellularLocation>
</comment>
<feature type="domain" description="TonB-dependent receptor plug" evidence="16">
    <location>
        <begin position="64"/>
        <end position="172"/>
    </location>
</feature>
<keyword evidence="17" id="KW-0675">Receptor</keyword>
<evidence type="ECO:0000256" key="14">
    <source>
        <dbReference type="SAM" id="SignalP"/>
    </source>
</evidence>
<keyword evidence="14" id="KW-0732">Signal</keyword>
<dbReference type="AlphaFoldDB" id="A0A4P6KX48"/>
<keyword evidence="10 11" id="KW-0998">Cell outer membrane</keyword>
<name>A0A4P6KX48_9BURK</name>
<dbReference type="PROSITE" id="PS00430">
    <property type="entry name" value="TONB_DEPENDENT_REC_1"/>
    <property type="match status" value="1"/>
</dbReference>
<gene>
    <name evidence="17" type="ORF">EWM63_11655</name>
</gene>
<dbReference type="Pfam" id="PF07715">
    <property type="entry name" value="Plug"/>
    <property type="match status" value="1"/>
</dbReference>
<evidence type="ECO:0000313" key="17">
    <source>
        <dbReference type="EMBL" id="QBE63546.1"/>
    </source>
</evidence>
<feature type="short sequence motif" description="TonB box" evidence="12">
    <location>
        <begin position="52"/>
        <end position="58"/>
    </location>
</feature>
<dbReference type="EMBL" id="CP035913">
    <property type="protein sequence ID" value="QBE63546.1"/>
    <property type="molecule type" value="Genomic_DNA"/>
</dbReference>
<keyword evidence="8 12" id="KW-0798">TonB box</keyword>
<keyword evidence="9 11" id="KW-0472">Membrane</keyword>
<keyword evidence="4" id="KW-0410">Iron transport</keyword>